<name>A0A1G6XVW6_9BACT</name>
<gene>
    <name evidence="1" type="ORF">SAMN05661003_101393</name>
</gene>
<reference evidence="2" key="1">
    <citation type="submission" date="2016-10" db="EMBL/GenBank/DDBJ databases">
        <authorList>
            <person name="Varghese N."/>
            <person name="Submissions S."/>
        </authorList>
    </citation>
    <scope>NUCLEOTIDE SEQUENCE [LARGE SCALE GENOMIC DNA]</scope>
    <source>
        <strain evidence="2">DSM 8987</strain>
    </source>
</reference>
<organism evidence="1 2">
    <name type="scientific">Desulfuromonas thiophila</name>
    <dbReference type="NCBI Taxonomy" id="57664"/>
    <lineage>
        <taxon>Bacteria</taxon>
        <taxon>Pseudomonadati</taxon>
        <taxon>Thermodesulfobacteriota</taxon>
        <taxon>Desulfuromonadia</taxon>
        <taxon>Desulfuromonadales</taxon>
        <taxon>Desulfuromonadaceae</taxon>
        <taxon>Desulfuromonas</taxon>
    </lineage>
</organism>
<dbReference type="RefSeq" id="WP_092075697.1">
    <property type="nucleotide sequence ID" value="NZ_FNAQ01000001.1"/>
</dbReference>
<dbReference type="AlphaFoldDB" id="A0A1G6XVW6"/>
<keyword evidence="2" id="KW-1185">Reference proteome</keyword>
<proteinExistence type="predicted"/>
<evidence type="ECO:0000313" key="2">
    <source>
        <dbReference type="Proteomes" id="UP000243205"/>
    </source>
</evidence>
<evidence type="ECO:0000313" key="1">
    <source>
        <dbReference type="EMBL" id="SDD81516.1"/>
    </source>
</evidence>
<accession>A0A1G6XVW6</accession>
<dbReference type="Proteomes" id="UP000243205">
    <property type="component" value="Unassembled WGS sequence"/>
</dbReference>
<dbReference type="EMBL" id="FNAQ01000001">
    <property type="protein sequence ID" value="SDD81516.1"/>
    <property type="molecule type" value="Genomic_DNA"/>
</dbReference>
<dbReference type="STRING" id="57664.SAMN05661003_101393"/>
<sequence length="72" mass="7948">MTETRTLSPQTKLVFFTGALRELDQLTALMDDVYFEAGIEPPGHLACYISGRSEELTAHISRLRAEINPPAG</sequence>
<protein>
    <submittedName>
        <fullName evidence="1">Uncharacterized protein</fullName>
    </submittedName>
</protein>